<comment type="caution">
    <text evidence="2">The sequence shown here is derived from an EMBL/GenBank/DDBJ whole genome shotgun (WGS) entry which is preliminary data.</text>
</comment>
<sequence length="184" mass="19920">MLMRWVIAAVVLLALTAGGDPIDPVLGDSDLRPQWRKLDDGSRFAVVSSPGGDNLVAIRCWLDGGGYRCLKAGRSASLESVTVTSAWERSLPQMVSPVVHAFNGYSCGIEGDLYERVSRDGYVLATNQLEAEEARWAGDDVKTIMTENELTGWSYFDCLDVLLSVRAESLEALSTAVVSKDMAG</sequence>
<keyword evidence="1" id="KW-0732">Signal</keyword>
<organism evidence="2 3">
    <name type="scientific">Croceibacterium mercuriale</name>
    <dbReference type="NCBI Taxonomy" id="1572751"/>
    <lineage>
        <taxon>Bacteria</taxon>
        <taxon>Pseudomonadati</taxon>
        <taxon>Pseudomonadota</taxon>
        <taxon>Alphaproteobacteria</taxon>
        <taxon>Sphingomonadales</taxon>
        <taxon>Erythrobacteraceae</taxon>
        <taxon>Croceibacterium</taxon>
    </lineage>
</organism>
<protein>
    <submittedName>
        <fullName evidence="2">Uncharacterized protein</fullName>
    </submittedName>
</protein>
<reference evidence="2 3" key="1">
    <citation type="submission" date="2014-11" db="EMBL/GenBank/DDBJ databases">
        <title>Draft genome sequence of Kirrobacter mercurialis.</title>
        <authorList>
            <person name="Coil D.A."/>
            <person name="Eisen J.A."/>
        </authorList>
    </citation>
    <scope>NUCLEOTIDE SEQUENCE [LARGE SCALE GENOMIC DNA]</scope>
    <source>
        <strain evidence="2 3">Coronado</strain>
    </source>
</reference>
<evidence type="ECO:0000313" key="3">
    <source>
        <dbReference type="Proteomes" id="UP000030988"/>
    </source>
</evidence>
<accession>A0A0B2BRT6</accession>
<dbReference type="EMBL" id="JTDN01000003">
    <property type="protein sequence ID" value="KHL24248.1"/>
    <property type="molecule type" value="Genomic_DNA"/>
</dbReference>
<feature type="chain" id="PRO_5002087993" evidence="1">
    <location>
        <begin position="20"/>
        <end position="184"/>
    </location>
</feature>
<evidence type="ECO:0000313" key="2">
    <source>
        <dbReference type="EMBL" id="KHL24248.1"/>
    </source>
</evidence>
<proteinExistence type="predicted"/>
<dbReference type="Proteomes" id="UP000030988">
    <property type="component" value="Unassembled WGS sequence"/>
</dbReference>
<feature type="signal peptide" evidence="1">
    <location>
        <begin position="1"/>
        <end position="19"/>
    </location>
</feature>
<gene>
    <name evidence="2" type="ORF">PK98_14830</name>
</gene>
<keyword evidence="3" id="KW-1185">Reference proteome</keyword>
<evidence type="ECO:0000256" key="1">
    <source>
        <dbReference type="SAM" id="SignalP"/>
    </source>
</evidence>
<dbReference type="AlphaFoldDB" id="A0A0B2BRT6"/>
<name>A0A0B2BRT6_9SPHN</name>
<dbReference type="STRING" id="1572751.PK98_14830"/>